<dbReference type="Proteomes" id="UP000076842">
    <property type="component" value="Unassembled WGS sequence"/>
</dbReference>
<sequence>MSPVAVTKTRKLKAGIHVPVLSFFENTDAQDIDVPTYENHVRRMATAGVESIVVLGSTGEAVTLSLEEKKQLISLTRKVLDEMSLDEMPIIAGLATQSTREALATAEEFAEAGADFLLALPPSYYAGAMTKAAIKGFYTDLADASPVPVIIYSYPGVSSGLELDSEDVLEISTHRNIRAIKQTDHNVGKMARIVAGSPDSSSFAVLGGASEYLIGSLAVGAIGCITGMANLTPVTCVRAYKAWLAGDYQEAQRLQGLIATGEWAFGKNSLPGVKAGMNQYVGYGGVCRKPVPEASAEIKSWTTKQLTSLFAQERAFTTKN</sequence>
<evidence type="ECO:0000256" key="4">
    <source>
        <dbReference type="PIRSR" id="PIRSR001365-1"/>
    </source>
</evidence>
<organism evidence="6 7">
    <name type="scientific">Calocera cornea HHB12733</name>
    <dbReference type="NCBI Taxonomy" id="1353952"/>
    <lineage>
        <taxon>Eukaryota</taxon>
        <taxon>Fungi</taxon>
        <taxon>Dikarya</taxon>
        <taxon>Basidiomycota</taxon>
        <taxon>Agaricomycotina</taxon>
        <taxon>Dacrymycetes</taxon>
        <taxon>Dacrymycetales</taxon>
        <taxon>Dacrymycetaceae</taxon>
        <taxon>Calocera</taxon>
    </lineage>
</organism>
<dbReference type="CDD" id="cd00408">
    <property type="entry name" value="DHDPS-like"/>
    <property type="match status" value="1"/>
</dbReference>
<feature type="binding site" evidence="5">
    <location>
        <position position="225"/>
    </location>
    <ligand>
        <name>pyruvate</name>
        <dbReference type="ChEBI" id="CHEBI:15361"/>
    </ligand>
</feature>
<dbReference type="InterPro" id="IPR013785">
    <property type="entry name" value="Aldolase_TIM"/>
</dbReference>
<keyword evidence="1 3" id="KW-0456">Lyase</keyword>
<feature type="active site" description="Schiff-base intermediate with substrate" evidence="4">
    <location>
        <position position="181"/>
    </location>
</feature>
<comment type="similarity">
    <text evidence="3">Belongs to the DapA family.</text>
</comment>
<name>A0A165FRK6_9BASI</name>
<dbReference type="InterPro" id="IPR002220">
    <property type="entry name" value="DapA-like"/>
</dbReference>
<dbReference type="Pfam" id="PF00701">
    <property type="entry name" value="DHDPS"/>
    <property type="match status" value="1"/>
</dbReference>
<evidence type="ECO:0000256" key="3">
    <source>
        <dbReference type="PIRNR" id="PIRNR001365"/>
    </source>
</evidence>
<keyword evidence="7" id="KW-1185">Reference proteome</keyword>
<dbReference type="GO" id="GO:0008840">
    <property type="term" value="F:4-hydroxy-tetrahydrodipicolinate synthase activity"/>
    <property type="evidence" value="ECO:0007669"/>
    <property type="project" value="TreeGrafter"/>
</dbReference>
<protein>
    <submittedName>
        <fullName evidence="6">Aldolase</fullName>
    </submittedName>
</protein>
<dbReference type="InParanoid" id="A0A165FRK6"/>
<dbReference type="STRING" id="1353952.A0A165FRK6"/>
<evidence type="ECO:0000313" key="7">
    <source>
        <dbReference type="Proteomes" id="UP000076842"/>
    </source>
</evidence>
<proteinExistence type="inferred from homology"/>
<feature type="binding site" evidence="5">
    <location>
        <position position="58"/>
    </location>
    <ligand>
        <name>pyruvate</name>
        <dbReference type="ChEBI" id="CHEBI:15361"/>
    </ligand>
</feature>
<dbReference type="PANTHER" id="PTHR12128">
    <property type="entry name" value="DIHYDRODIPICOLINATE SYNTHASE"/>
    <property type="match status" value="1"/>
</dbReference>
<evidence type="ECO:0000256" key="5">
    <source>
        <dbReference type="PIRSR" id="PIRSR001365-2"/>
    </source>
</evidence>
<keyword evidence="2" id="KW-0704">Schiff base</keyword>
<accession>A0A165FRK6</accession>
<dbReference type="PRINTS" id="PR00146">
    <property type="entry name" value="DHPICSNTHASE"/>
</dbReference>
<dbReference type="AlphaFoldDB" id="A0A165FRK6"/>
<reference evidence="6 7" key="1">
    <citation type="journal article" date="2016" name="Mol. Biol. Evol.">
        <title>Comparative Genomics of Early-Diverging Mushroom-Forming Fungi Provides Insights into the Origins of Lignocellulose Decay Capabilities.</title>
        <authorList>
            <person name="Nagy L.G."/>
            <person name="Riley R."/>
            <person name="Tritt A."/>
            <person name="Adam C."/>
            <person name="Daum C."/>
            <person name="Floudas D."/>
            <person name="Sun H."/>
            <person name="Yadav J.S."/>
            <person name="Pangilinan J."/>
            <person name="Larsson K.H."/>
            <person name="Matsuura K."/>
            <person name="Barry K."/>
            <person name="Labutti K."/>
            <person name="Kuo R."/>
            <person name="Ohm R.A."/>
            <person name="Bhattacharya S.S."/>
            <person name="Shirouzu T."/>
            <person name="Yoshinaga Y."/>
            <person name="Martin F.M."/>
            <person name="Grigoriev I.V."/>
            <person name="Hibbett D.S."/>
        </authorList>
    </citation>
    <scope>NUCLEOTIDE SEQUENCE [LARGE SCALE GENOMIC DNA]</scope>
    <source>
        <strain evidence="6 7">HHB12733</strain>
    </source>
</reference>
<dbReference type="PANTHER" id="PTHR12128:SF66">
    <property type="entry name" value="4-HYDROXY-2-OXOGLUTARATE ALDOLASE, MITOCHONDRIAL"/>
    <property type="match status" value="1"/>
</dbReference>
<dbReference type="InterPro" id="IPR020624">
    <property type="entry name" value="Schiff_base-form_aldolases_CS"/>
</dbReference>
<dbReference type="SUPFAM" id="SSF51569">
    <property type="entry name" value="Aldolase"/>
    <property type="match status" value="1"/>
</dbReference>
<dbReference type="PROSITE" id="PS00665">
    <property type="entry name" value="DHDPS_1"/>
    <property type="match status" value="1"/>
</dbReference>
<gene>
    <name evidence="6" type="ORF">CALCODRAFT_434744</name>
</gene>
<dbReference type="PIRSF" id="PIRSF001365">
    <property type="entry name" value="DHDPS"/>
    <property type="match status" value="1"/>
</dbReference>
<evidence type="ECO:0000313" key="6">
    <source>
        <dbReference type="EMBL" id="KZT57115.1"/>
    </source>
</evidence>
<dbReference type="OrthoDB" id="191315at2759"/>
<dbReference type="SMART" id="SM01130">
    <property type="entry name" value="DHDPS"/>
    <property type="match status" value="1"/>
</dbReference>
<dbReference type="EMBL" id="KV423968">
    <property type="protein sequence ID" value="KZT57115.1"/>
    <property type="molecule type" value="Genomic_DNA"/>
</dbReference>
<feature type="active site" description="Proton donor/acceptor" evidence="4">
    <location>
        <position position="152"/>
    </location>
</feature>
<evidence type="ECO:0000256" key="2">
    <source>
        <dbReference type="ARBA" id="ARBA00023270"/>
    </source>
</evidence>
<dbReference type="Gene3D" id="3.20.20.70">
    <property type="entry name" value="Aldolase class I"/>
    <property type="match status" value="1"/>
</dbReference>
<evidence type="ECO:0000256" key="1">
    <source>
        <dbReference type="ARBA" id="ARBA00023239"/>
    </source>
</evidence>